<dbReference type="EMBL" id="JAODUP010000508">
    <property type="protein sequence ID" value="KAK2148237.1"/>
    <property type="molecule type" value="Genomic_DNA"/>
</dbReference>
<dbReference type="Proteomes" id="UP001208570">
    <property type="component" value="Unassembled WGS sequence"/>
</dbReference>
<accession>A0AAD9MWE8</accession>
<dbReference type="PANTHER" id="PTHR15723:SF0">
    <property type="entry name" value="CARBOHYDRATE SULFOTRANSFERASE 15"/>
    <property type="match status" value="1"/>
</dbReference>
<feature type="domain" description="Sulfotransferase" evidence="2">
    <location>
        <begin position="172"/>
        <end position="296"/>
    </location>
</feature>
<evidence type="ECO:0000256" key="1">
    <source>
        <dbReference type="SAM" id="Phobius"/>
    </source>
</evidence>
<dbReference type="InterPro" id="IPR052654">
    <property type="entry name" value="CS_Sulfotransferase"/>
</dbReference>
<evidence type="ECO:0000259" key="2">
    <source>
        <dbReference type="Pfam" id="PF00685"/>
    </source>
</evidence>
<protein>
    <recommendedName>
        <fullName evidence="2">Sulfotransferase domain-containing protein</fullName>
    </recommendedName>
</protein>
<keyword evidence="1" id="KW-1133">Transmembrane helix</keyword>
<dbReference type="PANTHER" id="PTHR15723">
    <property type="entry name" value="CARBOHYDRATE SULFOTRANSFERASE 15"/>
    <property type="match status" value="1"/>
</dbReference>
<gene>
    <name evidence="3" type="ORF">LSH36_508g02020</name>
</gene>
<comment type="caution">
    <text evidence="3">The sequence shown here is derived from an EMBL/GenBank/DDBJ whole genome shotgun (WGS) entry which is preliminary data.</text>
</comment>
<sequence>MKPPYFIRTIISWHLLSSKYFYIIFVSLIFITFHLLAAHNNCFCDCSVHRIPAENWNTKEIRNHPIGSQRTGSLTDSEAVKSTVENLEYNINISRSLRDSIEGNLWQPLDRYRNRCWVEKLPRNRIRTVQPSRQRQGQNTSHWRSRNFAYQALLHNRTKSGHGWRMRCLPYVYIIGVTKSGTSDFYRYLVSHQQIVQSFTKEIHYWNAKRFPRPVRLHIEGSIAMLWEDNGWTQIPGNRRQMAPLYTTAMTLAHFQPEAKLIVLLREPVERLYSYYRMFTDAKIQMYPEIFHNKTVEVLEQYKECLKVYTIRECAYSGEIEKLSRNVYP</sequence>
<dbReference type="AlphaFoldDB" id="A0AAD9MWE8"/>
<dbReference type="InterPro" id="IPR027417">
    <property type="entry name" value="P-loop_NTPase"/>
</dbReference>
<evidence type="ECO:0000313" key="4">
    <source>
        <dbReference type="Proteomes" id="UP001208570"/>
    </source>
</evidence>
<evidence type="ECO:0000313" key="3">
    <source>
        <dbReference type="EMBL" id="KAK2148237.1"/>
    </source>
</evidence>
<feature type="transmembrane region" description="Helical" evidence="1">
    <location>
        <begin position="20"/>
        <end position="37"/>
    </location>
</feature>
<dbReference type="Pfam" id="PF00685">
    <property type="entry name" value="Sulfotransfer_1"/>
    <property type="match status" value="1"/>
</dbReference>
<dbReference type="GO" id="GO:0019319">
    <property type="term" value="P:hexose biosynthetic process"/>
    <property type="evidence" value="ECO:0007669"/>
    <property type="project" value="TreeGrafter"/>
</dbReference>
<dbReference type="Gene3D" id="3.40.50.300">
    <property type="entry name" value="P-loop containing nucleotide triphosphate hydrolases"/>
    <property type="match status" value="1"/>
</dbReference>
<organism evidence="3 4">
    <name type="scientific">Paralvinella palmiformis</name>
    <dbReference type="NCBI Taxonomy" id="53620"/>
    <lineage>
        <taxon>Eukaryota</taxon>
        <taxon>Metazoa</taxon>
        <taxon>Spiralia</taxon>
        <taxon>Lophotrochozoa</taxon>
        <taxon>Annelida</taxon>
        <taxon>Polychaeta</taxon>
        <taxon>Sedentaria</taxon>
        <taxon>Canalipalpata</taxon>
        <taxon>Terebellida</taxon>
        <taxon>Terebelliformia</taxon>
        <taxon>Alvinellidae</taxon>
        <taxon>Paralvinella</taxon>
    </lineage>
</organism>
<reference evidence="3" key="1">
    <citation type="journal article" date="2023" name="Mol. Biol. Evol.">
        <title>Third-Generation Sequencing Reveals the Adaptive Role of the Epigenome in Three Deep-Sea Polychaetes.</title>
        <authorList>
            <person name="Perez M."/>
            <person name="Aroh O."/>
            <person name="Sun Y."/>
            <person name="Lan Y."/>
            <person name="Juniper S.K."/>
            <person name="Young C.R."/>
            <person name="Angers B."/>
            <person name="Qian P.Y."/>
        </authorList>
    </citation>
    <scope>NUCLEOTIDE SEQUENCE</scope>
    <source>
        <strain evidence="3">P08H-3</strain>
    </source>
</reference>
<dbReference type="GO" id="GO:0050659">
    <property type="term" value="F:N-acetylgalactosamine 4-sulfate 6-O-sulfotransferase activity"/>
    <property type="evidence" value="ECO:0007669"/>
    <property type="project" value="TreeGrafter"/>
</dbReference>
<dbReference type="SUPFAM" id="SSF52540">
    <property type="entry name" value="P-loop containing nucleoside triphosphate hydrolases"/>
    <property type="match status" value="1"/>
</dbReference>
<keyword evidence="4" id="KW-1185">Reference proteome</keyword>
<proteinExistence type="predicted"/>
<dbReference type="InterPro" id="IPR000863">
    <property type="entry name" value="Sulfotransferase_dom"/>
</dbReference>
<name>A0AAD9MWE8_9ANNE</name>
<keyword evidence="1" id="KW-0812">Transmembrane</keyword>
<keyword evidence="1" id="KW-0472">Membrane</keyword>